<accession>A0A183V5Y2</accession>
<gene>
    <name evidence="2" type="ORF">TCNE_LOCUS16152</name>
</gene>
<evidence type="ECO:0000313" key="3">
    <source>
        <dbReference type="Proteomes" id="UP000050794"/>
    </source>
</evidence>
<evidence type="ECO:0000256" key="1">
    <source>
        <dbReference type="SAM" id="MobiDB-lite"/>
    </source>
</evidence>
<name>A0A183V5Y2_TOXCA</name>
<dbReference type="AlphaFoldDB" id="A0A183V5Y2"/>
<dbReference type="Proteomes" id="UP000050794">
    <property type="component" value="Unassembled WGS sequence"/>
</dbReference>
<evidence type="ECO:0000313" key="4">
    <source>
        <dbReference type="WBParaSite" id="TCNE_0001615301-mRNA-1"/>
    </source>
</evidence>
<organism evidence="3 4">
    <name type="scientific">Toxocara canis</name>
    <name type="common">Canine roundworm</name>
    <dbReference type="NCBI Taxonomy" id="6265"/>
    <lineage>
        <taxon>Eukaryota</taxon>
        <taxon>Metazoa</taxon>
        <taxon>Ecdysozoa</taxon>
        <taxon>Nematoda</taxon>
        <taxon>Chromadorea</taxon>
        <taxon>Rhabditida</taxon>
        <taxon>Spirurina</taxon>
        <taxon>Ascaridomorpha</taxon>
        <taxon>Ascaridoidea</taxon>
        <taxon>Toxocaridae</taxon>
        <taxon>Toxocara</taxon>
    </lineage>
</organism>
<feature type="region of interest" description="Disordered" evidence="1">
    <location>
        <begin position="1"/>
        <end position="22"/>
    </location>
</feature>
<reference evidence="4" key="1">
    <citation type="submission" date="2016-06" db="UniProtKB">
        <authorList>
            <consortium name="WormBaseParasite"/>
        </authorList>
    </citation>
    <scope>IDENTIFICATION</scope>
</reference>
<sequence length="226" mass="24668">MSNISVPLPLHPSLETRQDSGYNTEGDIACSKPCDFDGDTLSKAIGTPRPQSTTKGERSVKKCARREIIMSEEFFAKTLTEDDCTSDDISRWLEYMRPQIVATARTDDDVGDPAKQQLCTVEDRCKKMGDHGDHNGVSCRRESVYIEYLMNEIINIMGRLINGINGTSERLQAAQGGGRNKRKGLSRGSVFPEGVAGVGDRDPNPPGGSERPLSDGTLVGIVYGQN</sequence>
<proteinExistence type="predicted"/>
<feature type="region of interest" description="Disordered" evidence="1">
    <location>
        <begin position="172"/>
        <end position="217"/>
    </location>
</feature>
<keyword evidence="3" id="KW-1185">Reference proteome</keyword>
<evidence type="ECO:0000313" key="2">
    <source>
        <dbReference type="EMBL" id="VDM47473.1"/>
    </source>
</evidence>
<dbReference type="WBParaSite" id="TCNE_0001615301-mRNA-1">
    <property type="protein sequence ID" value="TCNE_0001615301-mRNA-1"/>
    <property type="gene ID" value="TCNE_0001615301"/>
</dbReference>
<dbReference type="EMBL" id="UYWY01023364">
    <property type="protein sequence ID" value="VDM47473.1"/>
    <property type="molecule type" value="Genomic_DNA"/>
</dbReference>
<reference evidence="2 3" key="2">
    <citation type="submission" date="2018-11" db="EMBL/GenBank/DDBJ databases">
        <authorList>
            <consortium name="Pathogen Informatics"/>
        </authorList>
    </citation>
    <scope>NUCLEOTIDE SEQUENCE [LARGE SCALE GENOMIC DNA]</scope>
</reference>
<protein>
    <submittedName>
        <fullName evidence="2 4">Uncharacterized protein</fullName>
    </submittedName>
</protein>